<evidence type="ECO:0000259" key="1">
    <source>
        <dbReference type="PROSITE" id="PS50181"/>
    </source>
</evidence>
<dbReference type="InterPro" id="IPR001810">
    <property type="entry name" value="F-box_dom"/>
</dbReference>
<dbReference type="STRING" id="1314674.A0A0D7B1U8"/>
<gene>
    <name evidence="2" type="ORF">CYLTODRAFT_426059</name>
</gene>
<dbReference type="OrthoDB" id="2745518at2759"/>
<dbReference type="EMBL" id="KN880692">
    <property type="protein sequence ID" value="KIY63486.1"/>
    <property type="molecule type" value="Genomic_DNA"/>
</dbReference>
<feature type="domain" description="F-box" evidence="1">
    <location>
        <begin position="1"/>
        <end position="47"/>
    </location>
</feature>
<dbReference type="AlphaFoldDB" id="A0A0D7B1U8"/>
<reference evidence="2 3" key="1">
    <citation type="journal article" date="2015" name="Fungal Genet. Biol.">
        <title>Evolution of novel wood decay mechanisms in Agaricales revealed by the genome sequences of Fistulina hepatica and Cylindrobasidium torrendii.</title>
        <authorList>
            <person name="Floudas D."/>
            <person name="Held B.W."/>
            <person name="Riley R."/>
            <person name="Nagy L.G."/>
            <person name="Koehler G."/>
            <person name="Ransdell A.S."/>
            <person name="Younus H."/>
            <person name="Chow J."/>
            <person name="Chiniquy J."/>
            <person name="Lipzen A."/>
            <person name="Tritt A."/>
            <person name="Sun H."/>
            <person name="Haridas S."/>
            <person name="LaButti K."/>
            <person name="Ohm R.A."/>
            <person name="Kues U."/>
            <person name="Blanchette R.A."/>
            <person name="Grigoriev I.V."/>
            <person name="Minto R.E."/>
            <person name="Hibbett D.S."/>
        </authorList>
    </citation>
    <scope>NUCLEOTIDE SEQUENCE [LARGE SCALE GENOMIC DNA]</scope>
    <source>
        <strain evidence="2 3">FP15055 ss-10</strain>
    </source>
</reference>
<organism evidence="2 3">
    <name type="scientific">Cylindrobasidium torrendii FP15055 ss-10</name>
    <dbReference type="NCBI Taxonomy" id="1314674"/>
    <lineage>
        <taxon>Eukaryota</taxon>
        <taxon>Fungi</taxon>
        <taxon>Dikarya</taxon>
        <taxon>Basidiomycota</taxon>
        <taxon>Agaricomycotina</taxon>
        <taxon>Agaricomycetes</taxon>
        <taxon>Agaricomycetidae</taxon>
        <taxon>Agaricales</taxon>
        <taxon>Marasmiineae</taxon>
        <taxon>Physalacriaceae</taxon>
        <taxon>Cylindrobasidium</taxon>
    </lineage>
</organism>
<protein>
    <recommendedName>
        <fullName evidence="1">F-box domain-containing protein</fullName>
    </recommendedName>
</protein>
<evidence type="ECO:0000313" key="2">
    <source>
        <dbReference type="EMBL" id="KIY63486.1"/>
    </source>
</evidence>
<evidence type="ECO:0000313" key="3">
    <source>
        <dbReference type="Proteomes" id="UP000054007"/>
    </source>
</evidence>
<sequence>MESLPDDVLQDILEQCPDYATLSTATLLCKRLHDIAEQHPKSIAKAVATNLIGPALPQAMRVVRYRQMMSSASDTEEDGDEEECEIPATVDMDAVQETIEEGLLSIEEKQTITRLSDTLKTLEDAFSWKHRDRKSHTSVLSNLESFRFRKALLRVTLYCAIFSPHYLEVVYERSEYEEEMGTFVMGSSTITIALDKYFKATREFFGSFVSQDLLEMLPVAEFLSDLGFWIRLPRPFGGMHALPGPLTIASEFRSRLASSRAAEILGEYLSIEGDWNDFDMTAAQAVTPPDALSEDEYLTSVILFVLEQRQGVKVPAERSGLHTVRGLELILDPIDAAPEECAHCHASDTFLWNCDNWDYASGYKAFNVLELAAYLPGKLSRADSVMYELHLEYEDLFNTDPRVFPALMLDLLDSSRGLIQAEWEGLCAEDLLCDQCLVKFLKDHLYLLLRNKQVLRGDRLLEDCWWGYNCRTMVHKPAHEEKLNHLCPQTRFA</sequence>
<dbReference type="Proteomes" id="UP000054007">
    <property type="component" value="Unassembled WGS sequence"/>
</dbReference>
<name>A0A0D7B1U8_9AGAR</name>
<dbReference type="PROSITE" id="PS50181">
    <property type="entry name" value="FBOX"/>
    <property type="match status" value="1"/>
</dbReference>
<accession>A0A0D7B1U8</accession>
<proteinExistence type="predicted"/>
<keyword evidence="3" id="KW-1185">Reference proteome</keyword>